<feature type="region of interest" description="Disordered" evidence="1">
    <location>
        <begin position="74"/>
        <end position="97"/>
    </location>
</feature>
<reference evidence="2" key="1">
    <citation type="submission" date="2023-06" db="EMBL/GenBank/DDBJ databases">
        <title>Genome-scale phylogeny and comparative genomics of the fungal order Sordariales.</title>
        <authorList>
            <consortium name="Lawrence Berkeley National Laboratory"/>
            <person name="Hensen N."/>
            <person name="Bonometti L."/>
            <person name="Westerberg I."/>
            <person name="Brannstrom I.O."/>
            <person name="Guillou S."/>
            <person name="Cros-Aarteil S."/>
            <person name="Calhoun S."/>
            <person name="Haridas S."/>
            <person name="Kuo A."/>
            <person name="Mondo S."/>
            <person name="Pangilinan J."/>
            <person name="Riley R."/>
            <person name="Labutti K."/>
            <person name="Andreopoulos B."/>
            <person name="Lipzen A."/>
            <person name="Chen C."/>
            <person name="Yanf M."/>
            <person name="Daum C."/>
            <person name="Ng V."/>
            <person name="Clum A."/>
            <person name="Steindorff A."/>
            <person name="Ohm R."/>
            <person name="Martin F."/>
            <person name="Silar P."/>
            <person name="Natvig D."/>
            <person name="Lalanne C."/>
            <person name="Gautier V."/>
            <person name="Ament-Velasquez S.L."/>
            <person name="Kruys A."/>
            <person name="Hutchinson M.I."/>
            <person name="Powell A.J."/>
            <person name="Barry K."/>
            <person name="Miller A.N."/>
            <person name="Grigoriev I.V."/>
            <person name="Debuchy R."/>
            <person name="Gladieux P."/>
            <person name="Thoren M.H."/>
            <person name="Johannesson H."/>
        </authorList>
    </citation>
    <scope>NUCLEOTIDE SEQUENCE</scope>
    <source>
        <strain evidence="2">CBS 606.72</strain>
    </source>
</reference>
<sequence length="97" mass="10410">MSSSNRPSHGTKKHLGSHNSTGTTQRAAVESKREGFIRRNISSSSLVCEPDLERAAIEEISDDLSDVLVAFHCTGNPQSPPKEGTETSLLSIGGQFK</sequence>
<evidence type="ECO:0000256" key="1">
    <source>
        <dbReference type="SAM" id="MobiDB-lite"/>
    </source>
</evidence>
<evidence type="ECO:0000313" key="2">
    <source>
        <dbReference type="EMBL" id="KAK0614648.1"/>
    </source>
</evidence>
<feature type="compositionally biased region" description="Polar residues" evidence="1">
    <location>
        <begin position="17"/>
        <end position="26"/>
    </location>
</feature>
<organism evidence="2 3">
    <name type="scientific">Immersiella caudata</name>
    <dbReference type="NCBI Taxonomy" id="314043"/>
    <lineage>
        <taxon>Eukaryota</taxon>
        <taxon>Fungi</taxon>
        <taxon>Dikarya</taxon>
        <taxon>Ascomycota</taxon>
        <taxon>Pezizomycotina</taxon>
        <taxon>Sordariomycetes</taxon>
        <taxon>Sordariomycetidae</taxon>
        <taxon>Sordariales</taxon>
        <taxon>Lasiosphaeriaceae</taxon>
        <taxon>Immersiella</taxon>
    </lineage>
</organism>
<keyword evidence="3" id="KW-1185">Reference proteome</keyword>
<dbReference type="Proteomes" id="UP001175000">
    <property type="component" value="Unassembled WGS sequence"/>
</dbReference>
<name>A0AA40BUZ2_9PEZI</name>
<dbReference type="EMBL" id="JAULSU010000006">
    <property type="protein sequence ID" value="KAK0614648.1"/>
    <property type="molecule type" value="Genomic_DNA"/>
</dbReference>
<protein>
    <submittedName>
        <fullName evidence="2">Uncharacterized protein</fullName>
    </submittedName>
</protein>
<feature type="region of interest" description="Disordered" evidence="1">
    <location>
        <begin position="1"/>
        <end position="32"/>
    </location>
</feature>
<dbReference type="AlphaFoldDB" id="A0AA40BUZ2"/>
<proteinExistence type="predicted"/>
<comment type="caution">
    <text evidence="2">The sequence shown here is derived from an EMBL/GenBank/DDBJ whole genome shotgun (WGS) entry which is preliminary data.</text>
</comment>
<gene>
    <name evidence="2" type="ORF">B0T14DRAFT_606883</name>
</gene>
<evidence type="ECO:0000313" key="3">
    <source>
        <dbReference type="Proteomes" id="UP001175000"/>
    </source>
</evidence>
<accession>A0AA40BUZ2</accession>